<dbReference type="InterPro" id="IPR025859">
    <property type="entry name" value="AurF/CmlI"/>
</dbReference>
<evidence type="ECO:0000256" key="1">
    <source>
        <dbReference type="SAM" id="Phobius"/>
    </source>
</evidence>
<proteinExistence type="predicted"/>
<name>A0A1N7FHF2_9NOCA</name>
<dbReference type="EMBL" id="FTNT01000005">
    <property type="protein sequence ID" value="SIR99858.1"/>
    <property type="molecule type" value="Genomic_DNA"/>
</dbReference>
<evidence type="ECO:0000313" key="3">
    <source>
        <dbReference type="Proteomes" id="UP000186218"/>
    </source>
</evidence>
<dbReference type="SUPFAM" id="SSF47240">
    <property type="entry name" value="Ferritin-like"/>
    <property type="match status" value="1"/>
</dbReference>
<keyword evidence="3" id="KW-1185">Reference proteome</keyword>
<dbReference type="InterPro" id="IPR009078">
    <property type="entry name" value="Ferritin-like_SF"/>
</dbReference>
<keyword evidence="1" id="KW-0472">Membrane</keyword>
<feature type="transmembrane region" description="Helical" evidence="1">
    <location>
        <begin position="150"/>
        <end position="168"/>
    </location>
</feature>
<dbReference type="OrthoDB" id="5138986at2"/>
<evidence type="ECO:0000313" key="2">
    <source>
        <dbReference type="EMBL" id="SIR99858.1"/>
    </source>
</evidence>
<keyword evidence="1" id="KW-0812">Transmembrane</keyword>
<sequence>MTVAVRSDYEELLKTLSEASVERHFDAFADISWDDPRFEIIPDDPRWVLPAADLLGATDWYRGLPLHRQIEIGMYRQASIVKVGLQFEQILIGGIMNFAMRLPNGSPEFRYATHEATEECHHTQMFQELVNRIGAPVRGGPRWFRRLGPLMSYAAGVVPFGFFVGVLAGEEPIDYMQKTILRSESELHPLLSRIMQIHIAEEARHIGFAHEYLQHTVTNLTARQRFLVALATPVVMRVLCDVIMKPGKQMCRDLQIPQSVVDEAWWDSPDSQRMLRDIFGDARMLVEELDLMTPAAARMWRAMKIDGRPSRFRNEPRRAAG</sequence>
<keyword evidence="1" id="KW-1133">Transmembrane helix</keyword>
<dbReference type="Gene3D" id="1.10.620.20">
    <property type="entry name" value="Ribonucleotide Reductase, subunit A"/>
    <property type="match status" value="1"/>
</dbReference>
<dbReference type="RefSeq" id="WP_076479190.1">
    <property type="nucleotide sequence ID" value="NZ_FTNT01000005.1"/>
</dbReference>
<dbReference type="AlphaFoldDB" id="A0A1N7FHF2"/>
<accession>A0A1N7FHF2</accession>
<organism evidence="2 3">
    <name type="scientific">Williamsia sterculiae</name>
    <dbReference type="NCBI Taxonomy" id="1344003"/>
    <lineage>
        <taxon>Bacteria</taxon>
        <taxon>Bacillati</taxon>
        <taxon>Actinomycetota</taxon>
        <taxon>Actinomycetes</taxon>
        <taxon>Mycobacteriales</taxon>
        <taxon>Nocardiaceae</taxon>
        <taxon>Williamsia</taxon>
    </lineage>
</organism>
<dbReference type="STRING" id="1344003.SAMN05445060_2081"/>
<gene>
    <name evidence="2" type="ORF">SAMN05445060_2081</name>
</gene>
<dbReference type="GO" id="GO:0016491">
    <property type="term" value="F:oxidoreductase activity"/>
    <property type="evidence" value="ECO:0007669"/>
    <property type="project" value="InterPro"/>
</dbReference>
<protein>
    <submittedName>
        <fullName evidence="2">p-aminobenzoate N-oxygenase AurF</fullName>
    </submittedName>
</protein>
<reference evidence="2 3" key="1">
    <citation type="submission" date="2017-01" db="EMBL/GenBank/DDBJ databases">
        <authorList>
            <person name="Mah S.A."/>
            <person name="Swanson W.J."/>
            <person name="Moy G.W."/>
            <person name="Vacquier V.D."/>
        </authorList>
    </citation>
    <scope>NUCLEOTIDE SEQUENCE [LARGE SCALE GENOMIC DNA]</scope>
    <source>
        <strain evidence="2 3">CPCC 203464</strain>
    </source>
</reference>
<dbReference type="Pfam" id="PF11583">
    <property type="entry name" value="AurF"/>
    <property type="match status" value="1"/>
</dbReference>
<dbReference type="InterPro" id="IPR012348">
    <property type="entry name" value="RNR-like"/>
</dbReference>
<dbReference type="Proteomes" id="UP000186218">
    <property type="component" value="Unassembled WGS sequence"/>
</dbReference>